<dbReference type="KEGG" id="lvn:BWR22_11860"/>
<feature type="domain" description="Secretion system C-terminal sorting" evidence="3">
    <location>
        <begin position="540"/>
        <end position="608"/>
    </location>
</feature>
<evidence type="ECO:0000313" key="5">
    <source>
        <dbReference type="Proteomes" id="UP000187506"/>
    </source>
</evidence>
<keyword evidence="1 2" id="KW-0732">Signal</keyword>
<feature type="chain" id="PRO_5042278096" description="Secretion system C-terminal sorting domain-containing protein" evidence="2">
    <location>
        <begin position="19"/>
        <end position="610"/>
    </location>
</feature>
<dbReference type="NCBIfam" id="TIGR04183">
    <property type="entry name" value="Por_Secre_tail"/>
    <property type="match status" value="1"/>
</dbReference>
<evidence type="ECO:0000256" key="1">
    <source>
        <dbReference type="ARBA" id="ARBA00022729"/>
    </source>
</evidence>
<dbReference type="Proteomes" id="UP000187506">
    <property type="component" value="Chromosome"/>
</dbReference>
<sequence>MKTKLLLIAVLFLSFAQAQTTLTLGTGTSASATRGPFQRSNDGSSSVFSRASIYYSEAELSALAPSATISQINFDLGSTNIITASGDATMTIYMRNSNAAEVVALDSSWDDAINGATLVGSYTFNTSNNFPGVEGFMSFVLSTAFNYTGGALEIAVDWDCSNLVPADAAQPNLLFSGNGSLNWHWDTTTVQSLNYRAGSSSAPTTLNQRKAERVNTQIVFTSSTTAPSVGQVIGEFPEMDGGMENQVADATMSSAGSGEAGIAQTEWTVSSTGNSSVYEMTDDATLARTGDFSAAWAVAVGANNVRMQSPSPTNPPILTNTQYTVQYFYSAPTNPTDDLDAGIYLNNTSGGVASNTTDVTVFAPNTYTKTYRTLTTGSTFNASNWAVARLDGDDNGYTDTVRIDDFVVYSGSYDDVAPNSPTSGVYANNSGVASVGWTAPIGGVDNGGYVVVKYTSMPNDDNDPNQNGIYEYGNTITNGTGGLEGTVVYIGTDTSFTDTYLTGNYYKIYAVDKAFNYSNEIVVSDTTLKVVENDTLDFKIYPNPVVDFINIESNNTKISSISMYDILGNNVLSLNKLNNNRLNISSLNAGVYIVKIEADGKSLIQKIIKQ</sequence>
<accession>A0AAC9LP42</accession>
<evidence type="ECO:0000313" key="4">
    <source>
        <dbReference type="EMBL" id="APY00972.1"/>
    </source>
</evidence>
<name>A0AAC9LP42_9FLAO</name>
<dbReference type="InterPro" id="IPR026444">
    <property type="entry name" value="Secre_tail"/>
</dbReference>
<dbReference type="RefSeq" id="WP_076733876.1">
    <property type="nucleotide sequence ID" value="NZ_CP019352.1"/>
</dbReference>
<dbReference type="AlphaFoldDB" id="A0AAC9LP42"/>
<proteinExistence type="predicted"/>
<keyword evidence="5" id="KW-1185">Reference proteome</keyword>
<organism evidence="4 5">
    <name type="scientific">Lacinutrix venerupis</name>
    <dbReference type="NCBI Taxonomy" id="1486034"/>
    <lineage>
        <taxon>Bacteria</taxon>
        <taxon>Pseudomonadati</taxon>
        <taxon>Bacteroidota</taxon>
        <taxon>Flavobacteriia</taxon>
        <taxon>Flavobacteriales</taxon>
        <taxon>Flavobacteriaceae</taxon>
        <taxon>Lacinutrix</taxon>
    </lineage>
</organism>
<feature type="signal peptide" evidence="2">
    <location>
        <begin position="1"/>
        <end position="18"/>
    </location>
</feature>
<reference evidence="4 5" key="1">
    <citation type="submission" date="2017-01" db="EMBL/GenBank/DDBJ databases">
        <title>Complete genome of Lacinutrix venerupis DOK2-8 isolated from seawater in Dokdo.</title>
        <authorList>
            <person name="Chi W.-J."/>
            <person name="Kim J.H."/>
        </authorList>
    </citation>
    <scope>NUCLEOTIDE SEQUENCE [LARGE SCALE GENOMIC DNA]</scope>
    <source>
        <strain evidence="4 5">DOK2-8</strain>
    </source>
</reference>
<dbReference type="EMBL" id="CP019352">
    <property type="protein sequence ID" value="APY00972.1"/>
    <property type="molecule type" value="Genomic_DNA"/>
</dbReference>
<dbReference type="Pfam" id="PF18962">
    <property type="entry name" value="Por_Secre_tail"/>
    <property type="match status" value="1"/>
</dbReference>
<protein>
    <recommendedName>
        <fullName evidence="3">Secretion system C-terminal sorting domain-containing protein</fullName>
    </recommendedName>
</protein>
<evidence type="ECO:0000256" key="2">
    <source>
        <dbReference type="SAM" id="SignalP"/>
    </source>
</evidence>
<gene>
    <name evidence="4" type="ORF">BWR22_11860</name>
</gene>
<evidence type="ECO:0000259" key="3">
    <source>
        <dbReference type="Pfam" id="PF18962"/>
    </source>
</evidence>